<keyword evidence="3" id="KW-1185">Reference proteome</keyword>
<protein>
    <recommendedName>
        <fullName evidence="4">Zinc finger PHD-type domain-containing protein</fullName>
    </recommendedName>
</protein>
<evidence type="ECO:0008006" key="4">
    <source>
        <dbReference type="Google" id="ProtNLM"/>
    </source>
</evidence>
<dbReference type="AlphaFoldDB" id="A0AAV1PEM1"/>
<sequence length="187" mass="21319">MDTVLYHTILVYKTKGQYPANISKAEKNEVRRKASKFVVEDSSVEDVVAEEAVSDEVKRLDEIMDIVHNNVTKQQEKTMKKQGAAKPGFKIGYKICYDMCQRWYHHECVQRPPVDEQYLCLACKKFIPRLSVNLRDLVGPHPSRCPPEPGGDVTQTEAVGVDGRRRTEPERSAAVPEPIRWNLAVRP</sequence>
<gene>
    <name evidence="2" type="ORF">FSCOSCO3_A018470</name>
</gene>
<evidence type="ECO:0000313" key="3">
    <source>
        <dbReference type="Proteomes" id="UP001314229"/>
    </source>
</evidence>
<dbReference type="Proteomes" id="UP001314229">
    <property type="component" value="Unassembled WGS sequence"/>
</dbReference>
<proteinExistence type="predicted"/>
<accession>A0AAV1PEM1</accession>
<reference evidence="2 3" key="1">
    <citation type="submission" date="2024-01" db="EMBL/GenBank/DDBJ databases">
        <authorList>
            <person name="Alioto T."/>
            <person name="Alioto T."/>
            <person name="Gomez Garrido J."/>
        </authorList>
    </citation>
    <scope>NUCLEOTIDE SEQUENCE [LARGE SCALE GENOMIC DNA]</scope>
</reference>
<evidence type="ECO:0000313" key="2">
    <source>
        <dbReference type="EMBL" id="CAK6969730.1"/>
    </source>
</evidence>
<name>A0AAV1PEM1_SCOSC</name>
<dbReference type="SUPFAM" id="SSF57903">
    <property type="entry name" value="FYVE/PHD zinc finger"/>
    <property type="match status" value="1"/>
</dbReference>
<evidence type="ECO:0000256" key="1">
    <source>
        <dbReference type="SAM" id="MobiDB-lite"/>
    </source>
</evidence>
<organism evidence="2 3">
    <name type="scientific">Scomber scombrus</name>
    <name type="common">Atlantic mackerel</name>
    <name type="synonym">Scomber vernalis</name>
    <dbReference type="NCBI Taxonomy" id="13677"/>
    <lineage>
        <taxon>Eukaryota</taxon>
        <taxon>Metazoa</taxon>
        <taxon>Chordata</taxon>
        <taxon>Craniata</taxon>
        <taxon>Vertebrata</taxon>
        <taxon>Euteleostomi</taxon>
        <taxon>Actinopterygii</taxon>
        <taxon>Neopterygii</taxon>
        <taxon>Teleostei</taxon>
        <taxon>Neoteleostei</taxon>
        <taxon>Acanthomorphata</taxon>
        <taxon>Pelagiaria</taxon>
        <taxon>Scombriformes</taxon>
        <taxon>Scombridae</taxon>
        <taxon>Scomber</taxon>
    </lineage>
</organism>
<feature type="region of interest" description="Disordered" evidence="1">
    <location>
        <begin position="141"/>
        <end position="176"/>
    </location>
</feature>
<feature type="compositionally biased region" description="Basic and acidic residues" evidence="1">
    <location>
        <begin position="162"/>
        <end position="171"/>
    </location>
</feature>
<dbReference type="InterPro" id="IPR013083">
    <property type="entry name" value="Znf_RING/FYVE/PHD"/>
</dbReference>
<dbReference type="InterPro" id="IPR011011">
    <property type="entry name" value="Znf_FYVE_PHD"/>
</dbReference>
<comment type="caution">
    <text evidence="2">The sequence shown here is derived from an EMBL/GenBank/DDBJ whole genome shotgun (WGS) entry which is preliminary data.</text>
</comment>
<dbReference type="Gene3D" id="3.30.40.10">
    <property type="entry name" value="Zinc/RING finger domain, C3HC4 (zinc finger)"/>
    <property type="match status" value="1"/>
</dbReference>
<dbReference type="EMBL" id="CAWUFR010000141">
    <property type="protein sequence ID" value="CAK6969730.1"/>
    <property type="molecule type" value="Genomic_DNA"/>
</dbReference>